<protein>
    <submittedName>
        <fullName evidence="2">Threonine synthase-like 1</fullName>
    </submittedName>
</protein>
<dbReference type="Proteomes" id="UP000289886">
    <property type="component" value="Unassembled WGS sequence"/>
</dbReference>
<dbReference type="Gene3D" id="3.40.50.1100">
    <property type="match status" value="1"/>
</dbReference>
<dbReference type="Gene3D" id="3.90.1380.10">
    <property type="entry name" value="Threonine synthase, N-terminal domain"/>
    <property type="match status" value="1"/>
</dbReference>
<keyword evidence="3" id="KW-1185">Reference proteome</keyword>
<sequence>MLLLTPDGGLYVPLNGLPKLTSSEWQRLVDMSFPERAQVLLERYIHPADVPSAHLLEIVERAYGENFACSRIAPVRYLMHNQYVLELFHGPTASFKYLSLQLMPQLFAYCIPQTCTYLLLVATSGDTGSAVLEGFNNLSDIDKQRITVLAFFPEKDILKSSNLERYLYLISNGDWQLVRVLYSQLERHNLFRVPGSLRERIQQDFPAGWCSEEKCLATIQSVHSAAGYILDPHTAVAKVVADRLQDGTCPVVIASTAHYAKFAPAVLKL</sequence>
<organism evidence="2 3">
    <name type="scientific">Acipenser ruthenus</name>
    <name type="common">Sterlet sturgeon</name>
    <dbReference type="NCBI Taxonomy" id="7906"/>
    <lineage>
        <taxon>Eukaryota</taxon>
        <taxon>Metazoa</taxon>
        <taxon>Chordata</taxon>
        <taxon>Craniata</taxon>
        <taxon>Vertebrata</taxon>
        <taxon>Euteleostomi</taxon>
        <taxon>Actinopterygii</taxon>
        <taxon>Chondrostei</taxon>
        <taxon>Acipenseriformes</taxon>
        <taxon>Acipenseridae</taxon>
        <taxon>Acipenser</taxon>
    </lineage>
</organism>
<accession>A0A444TWI3</accession>
<name>A0A444TWI3_ACIRT</name>
<dbReference type="InterPro" id="IPR036052">
    <property type="entry name" value="TrpB-like_PALP_sf"/>
</dbReference>
<evidence type="ECO:0000313" key="2">
    <source>
        <dbReference type="EMBL" id="RXM27293.1"/>
    </source>
</evidence>
<dbReference type="GO" id="GO:0005737">
    <property type="term" value="C:cytoplasm"/>
    <property type="evidence" value="ECO:0007669"/>
    <property type="project" value="TreeGrafter"/>
</dbReference>
<feature type="domain" description="Threonine synthase N-terminal" evidence="1">
    <location>
        <begin position="4"/>
        <end position="63"/>
    </location>
</feature>
<dbReference type="EMBL" id="SCEB01215866">
    <property type="protein sequence ID" value="RXM27293.1"/>
    <property type="molecule type" value="Genomic_DNA"/>
</dbReference>
<gene>
    <name evidence="2" type="ORF">EOD39_10962</name>
</gene>
<dbReference type="Pfam" id="PF14821">
    <property type="entry name" value="Thr_synth_N"/>
    <property type="match status" value="1"/>
</dbReference>
<dbReference type="InterPro" id="IPR029144">
    <property type="entry name" value="Thr_synth_N"/>
</dbReference>
<dbReference type="SUPFAM" id="SSF53686">
    <property type="entry name" value="Tryptophan synthase beta subunit-like PLP-dependent enzymes"/>
    <property type="match status" value="2"/>
</dbReference>
<evidence type="ECO:0000313" key="3">
    <source>
        <dbReference type="Proteomes" id="UP000289886"/>
    </source>
</evidence>
<dbReference type="PANTHER" id="PTHR43515:SF1">
    <property type="entry name" value="THREONINE SYNTHASE-LIKE 1"/>
    <property type="match status" value="1"/>
</dbReference>
<dbReference type="PANTHER" id="PTHR43515">
    <property type="entry name" value="THREONINE SYNTHASE-LIKE 1"/>
    <property type="match status" value="1"/>
</dbReference>
<proteinExistence type="predicted"/>
<reference evidence="2 3" key="1">
    <citation type="submission" date="2019-01" db="EMBL/GenBank/DDBJ databases">
        <title>Draft Genome and Complete Hox-Cluster Characterization of the Sterlet Sturgeon (Acipenser ruthenus).</title>
        <authorList>
            <person name="Wei Q."/>
        </authorList>
    </citation>
    <scope>NUCLEOTIDE SEQUENCE [LARGE SCALE GENOMIC DNA]</scope>
    <source>
        <strain evidence="2">WHYD16114868_AA</strain>
        <tissue evidence="2">Blood</tissue>
    </source>
</reference>
<evidence type="ECO:0000259" key="1">
    <source>
        <dbReference type="Pfam" id="PF14821"/>
    </source>
</evidence>
<dbReference type="AlphaFoldDB" id="A0A444TWI3"/>
<dbReference type="InterPro" id="IPR037158">
    <property type="entry name" value="Thr_synth_N_sf"/>
</dbReference>
<comment type="caution">
    <text evidence="2">The sequence shown here is derived from an EMBL/GenBank/DDBJ whole genome shotgun (WGS) entry which is preliminary data.</text>
</comment>